<name>A0A8K0DM37_9ROSA</name>
<dbReference type="OrthoDB" id="1921521at2759"/>
<accession>A0A8K0DM37</accession>
<evidence type="ECO:0008006" key="4">
    <source>
        <dbReference type="Google" id="ProtNLM"/>
    </source>
</evidence>
<feature type="region of interest" description="Disordered" evidence="1">
    <location>
        <begin position="321"/>
        <end position="350"/>
    </location>
</feature>
<organism evidence="2 3">
    <name type="scientific">Rhamnella rubrinervis</name>
    <dbReference type="NCBI Taxonomy" id="2594499"/>
    <lineage>
        <taxon>Eukaryota</taxon>
        <taxon>Viridiplantae</taxon>
        <taxon>Streptophyta</taxon>
        <taxon>Embryophyta</taxon>
        <taxon>Tracheophyta</taxon>
        <taxon>Spermatophyta</taxon>
        <taxon>Magnoliopsida</taxon>
        <taxon>eudicotyledons</taxon>
        <taxon>Gunneridae</taxon>
        <taxon>Pentapetalae</taxon>
        <taxon>rosids</taxon>
        <taxon>fabids</taxon>
        <taxon>Rosales</taxon>
        <taxon>Rhamnaceae</taxon>
        <taxon>rhamnoid group</taxon>
        <taxon>Rhamneae</taxon>
        <taxon>Rhamnella</taxon>
    </lineage>
</organism>
<sequence length="679" mass="72704">MADPRNQDSYGNDKSDGVVERFVDQSDGQDFDDSSSSNSVEDPGAGSVSRGEIGLRERLTEILVDESDGDLLLQNNNREDRVLQWLQALDMQVMGACRSDERLKPLLKMNASNGVAEDSLLAHLSQHFEPVEVGMLARCFCIPLVSVRVGKINKQGTLLCPSAIRGNLNLTVLPTSDLRLSFIGDDGVNERICTLSSKSQCSSVAVNEIPEDDSGRSFLIKAPDGKDSYFWCSEKSKLLGIELLAKMKDLIMRRPSIAELTGISESRLGCFATQLRAYLVGSTLGVTSSSSVVSHKFVDASSDTAQDGQFASMSSKSLRSRHTGTQVVRTNSSFQGSLSPRSSSFKEGLPRNMSSLRTAAREKLRRRGDNHFSPVDNLGIASPVTTDSSLNNFENDKLPSCFLDSLGKLTAPPTVGPASQVSYIGAPLLSPYYCFCPPNVSSFQGSADTMKLPSSVIESPLLPPLASLLPATMPASLLAQTPPYNLLDSPSNHFPAFMPDPLVRFPRPTSQQIPTFTPLMCDPIVHIPVIDVCSSGQGYLVSAGPTLSSTIPPLHPNLVNPLIPKTDSVVEKNARETLRLLISGSSQTNLPAVLTNADESPSIFVTGSRGLYSGTRDVDVIASSIAAMGLVSLSGRSDGGSHDSNLNVQEEGSSVTGGESCSDDDGTFCSVVRKESIDQ</sequence>
<gene>
    <name evidence="2" type="ORF">FNV43_RR24622</name>
</gene>
<evidence type="ECO:0000313" key="3">
    <source>
        <dbReference type="Proteomes" id="UP000796880"/>
    </source>
</evidence>
<dbReference type="AlphaFoldDB" id="A0A8K0DM37"/>
<dbReference type="Proteomes" id="UP000796880">
    <property type="component" value="Unassembled WGS sequence"/>
</dbReference>
<feature type="compositionally biased region" description="Polar residues" evidence="1">
    <location>
        <begin position="321"/>
        <end position="345"/>
    </location>
</feature>
<feature type="compositionally biased region" description="Polar residues" evidence="1">
    <location>
        <begin position="642"/>
        <end position="659"/>
    </location>
</feature>
<feature type="region of interest" description="Disordered" evidence="1">
    <location>
        <begin position="636"/>
        <end position="664"/>
    </location>
</feature>
<dbReference type="PANTHER" id="PTHR36741:SF1">
    <property type="entry name" value="OS07G0100500 PROTEIN"/>
    <property type="match status" value="1"/>
</dbReference>
<reference evidence="2" key="1">
    <citation type="submission" date="2020-03" db="EMBL/GenBank/DDBJ databases">
        <title>A high-quality chromosome-level genome assembly of a woody plant with both climbing and erect habits, Rhamnella rubrinervis.</title>
        <authorList>
            <person name="Lu Z."/>
            <person name="Yang Y."/>
            <person name="Zhu X."/>
            <person name="Sun Y."/>
        </authorList>
    </citation>
    <scope>NUCLEOTIDE SEQUENCE</scope>
    <source>
        <strain evidence="2">BYM</strain>
        <tissue evidence="2">Leaf</tissue>
    </source>
</reference>
<keyword evidence="3" id="KW-1185">Reference proteome</keyword>
<feature type="compositionally biased region" description="Basic and acidic residues" evidence="1">
    <location>
        <begin position="11"/>
        <end position="24"/>
    </location>
</feature>
<proteinExistence type="predicted"/>
<protein>
    <recommendedName>
        <fullName evidence="4">RNI-like superfamily protein</fullName>
    </recommendedName>
</protein>
<feature type="region of interest" description="Disordered" evidence="1">
    <location>
        <begin position="1"/>
        <end position="51"/>
    </location>
</feature>
<dbReference type="PANTHER" id="PTHR36741">
    <property type="entry name" value="OS07G0100500 PROTEIN"/>
    <property type="match status" value="1"/>
</dbReference>
<evidence type="ECO:0000313" key="2">
    <source>
        <dbReference type="EMBL" id="KAF3433520.1"/>
    </source>
</evidence>
<evidence type="ECO:0000256" key="1">
    <source>
        <dbReference type="SAM" id="MobiDB-lite"/>
    </source>
</evidence>
<dbReference type="EMBL" id="VOIH02000011">
    <property type="protein sequence ID" value="KAF3433520.1"/>
    <property type="molecule type" value="Genomic_DNA"/>
</dbReference>
<comment type="caution">
    <text evidence="2">The sequence shown here is derived from an EMBL/GenBank/DDBJ whole genome shotgun (WGS) entry which is preliminary data.</text>
</comment>